<dbReference type="SUPFAM" id="SSF53383">
    <property type="entry name" value="PLP-dependent transferases"/>
    <property type="match status" value="1"/>
</dbReference>
<dbReference type="InterPro" id="IPR015424">
    <property type="entry name" value="PyrdxlP-dep_Trfase"/>
</dbReference>
<evidence type="ECO:0000256" key="1">
    <source>
        <dbReference type="ARBA" id="ARBA00001933"/>
    </source>
</evidence>
<dbReference type="PANTHER" id="PTHR13693">
    <property type="entry name" value="CLASS II AMINOTRANSFERASE/8-AMINO-7-OXONONANOATE SYNTHASE"/>
    <property type="match status" value="1"/>
</dbReference>
<feature type="non-terminal residue" evidence="3">
    <location>
        <position position="1"/>
    </location>
</feature>
<comment type="cofactor">
    <cofactor evidence="1">
        <name>pyridoxal 5'-phosphate</name>
        <dbReference type="ChEBI" id="CHEBI:597326"/>
    </cofactor>
</comment>
<evidence type="ECO:0000313" key="3">
    <source>
        <dbReference type="EMBL" id="GAI27451.1"/>
    </source>
</evidence>
<dbReference type="InterPro" id="IPR015422">
    <property type="entry name" value="PyrdxlP-dep_Trfase_small"/>
</dbReference>
<organism evidence="3">
    <name type="scientific">marine sediment metagenome</name>
    <dbReference type="NCBI Taxonomy" id="412755"/>
    <lineage>
        <taxon>unclassified sequences</taxon>
        <taxon>metagenomes</taxon>
        <taxon>ecological metagenomes</taxon>
    </lineage>
</organism>
<evidence type="ECO:0000256" key="2">
    <source>
        <dbReference type="ARBA" id="ARBA00022679"/>
    </source>
</evidence>
<feature type="non-terminal residue" evidence="3">
    <location>
        <position position="109"/>
    </location>
</feature>
<evidence type="ECO:0008006" key="4">
    <source>
        <dbReference type="Google" id="ProtNLM"/>
    </source>
</evidence>
<keyword evidence="2" id="KW-0808">Transferase</keyword>
<dbReference type="EMBL" id="BARV01013911">
    <property type="protein sequence ID" value="GAI27451.1"/>
    <property type="molecule type" value="Genomic_DNA"/>
</dbReference>
<dbReference type="Gene3D" id="3.40.640.10">
    <property type="entry name" value="Type I PLP-dependent aspartate aminotransferase-like (Major domain)"/>
    <property type="match status" value="1"/>
</dbReference>
<protein>
    <recommendedName>
        <fullName evidence="4">Aminotransferase class I/classII domain-containing protein</fullName>
    </recommendedName>
</protein>
<dbReference type="AlphaFoldDB" id="X1NBB9"/>
<proteinExistence type="predicted"/>
<dbReference type="Gene3D" id="3.90.1150.10">
    <property type="entry name" value="Aspartate Aminotransferase, domain 1"/>
    <property type="match status" value="1"/>
</dbReference>
<name>X1NBB9_9ZZZZ</name>
<dbReference type="InterPro" id="IPR050087">
    <property type="entry name" value="AON_synthase_class-II"/>
</dbReference>
<accession>X1NBB9</accession>
<dbReference type="InterPro" id="IPR015421">
    <property type="entry name" value="PyrdxlP-dep_Trfase_major"/>
</dbReference>
<dbReference type="GO" id="GO:0016740">
    <property type="term" value="F:transferase activity"/>
    <property type="evidence" value="ECO:0007669"/>
    <property type="project" value="UniProtKB-KW"/>
</dbReference>
<gene>
    <name evidence="3" type="ORF">S06H3_24750</name>
</gene>
<comment type="caution">
    <text evidence="3">The sequence shown here is derived from an EMBL/GenBank/DDBJ whole genome shotgun (WGS) entry which is preliminary data.</text>
</comment>
<sequence>KVAKDNECFIVANEVNSFGFLGRNGRGFIDLFNLYDVVNIEVGSFSKFLGGFGCYVGAKKYLINKIRENIIDILNPLPQFMLSVNLAGLYIIRTEKERKKIFQKLWKNS</sequence>
<reference evidence="3" key="1">
    <citation type="journal article" date="2014" name="Front. Microbiol.">
        <title>High frequency of phylogenetically diverse reductive dehalogenase-homologous genes in deep subseafloor sedimentary metagenomes.</title>
        <authorList>
            <person name="Kawai M."/>
            <person name="Futagami T."/>
            <person name="Toyoda A."/>
            <person name="Takaki Y."/>
            <person name="Nishi S."/>
            <person name="Hori S."/>
            <person name="Arai W."/>
            <person name="Tsubouchi T."/>
            <person name="Morono Y."/>
            <person name="Uchiyama I."/>
            <person name="Ito T."/>
            <person name="Fujiyama A."/>
            <person name="Inagaki F."/>
            <person name="Takami H."/>
        </authorList>
    </citation>
    <scope>NUCLEOTIDE SEQUENCE</scope>
    <source>
        <strain evidence="3">Expedition CK06-06</strain>
    </source>
</reference>